<dbReference type="Pfam" id="PF02730">
    <property type="entry name" value="AFOR_N"/>
    <property type="match status" value="1"/>
</dbReference>
<reference evidence="2" key="1">
    <citation type="journal article" date="2014" name="Front. Microbiol.">
        <title>High frequency of phylogenetically diverse reductive dehalogenase-homologous genes in deep subseafloor sedimentary metagenomes.</title>
        <authorList>
            <person name="Kawai M."/>
            <person name="Futagami T."/>
            <person name="Toyoda A."/>
            <person name="Takaki Y."/>
            <person name="Nishi S."/>
            <person name="Hori S."/>
            <person name="Arai W."/>
            <person name="Tsubouchi T."/>
            <person name="Morono Y."/>
            <person name="Uchiyama I."/>
            <person name="Ito T."/>
            <person name="Fujiyama A."/>
            <person name="Inagaki F."/>
            <person name="Takami H."/>
        </authorList>
    </citation>
    <scope>NUCLEOTIDE SEQUENCE</scope>
    <source>
        <strain evidence="2">Expedition CK06-06</strain>
    </source>
</reference>
<sequence>GFSTKILYDRVRPEISPFGQENLLIFAVGPLTGSNAPFSGRVEITTKSPLTNSIGSGNSGGIWGAKLKHAGYDALIIKGIANKPVYIWINNDSIEIRPADHLWGKDTIKTTNILKDELNHRKRESISVLAIGQAGENLVKYACPINDYHHAAARSGAGSVMGSKRLKAIAIYGNKKVKIAKPKEFKEAILEAVERTKKHPSFEKFRDYGSLAICKRYEDIGCLPGNNFQTGYIPNFSSKMSADA</sequence>
<dbReference type="PANTHER" id="PTHR30038">
    <property type="entry name" value="ALDEHYDE FERREDOXIN OXIDOREDUCTASE"/>
    <property type="match status" value="1"/>
</dbReference>
<dbReference type="SMART" id="SM00790">
    <property type="entry name" value="AFOR_N"/>
    <property type="match status" value="1"/>
</dbReference>
<dbReference type="SUPFAM" id="SSF48310">
    <property type="entry name" value="Aldehyde ferredoxin oxidoreductase, C-terminal domains"/>
    <property type="match status" value="1"/>
</dbReference>
<protein>
    <recommendedName>
        <fullName evidence="1">Aldehyde ferredoxin oxidoreductase N-terminal domain-containing protein</fullName>
    </recommendedName>
</protein>
<gene>
    <name evidence="2" type="ORF">S01H1_71877</name>
</gene>
<dbReference type="EMBL" id="BARS01047891">
    <property type="protein sequence ID" value="GAG30618.1"/>
    <property type="molecule type" value="Genomic_DNA"/>
</dbReference>
<dbReference type="InterPro" id="IPR013983">
    <property type="entry name" value="Ald_Fedxn_OxRdtase_N"/>
</dbReference>
<dbReference type="GO" id="GO:0051536">
    <property type="term" value="F:iron-sulfur cluster binding"/>
    <property type="evidence" value="ECO:0007669"/>
    <property type="project" value="InterPro"/>
</dbReference>
<comment type="caution">
    <text evidence="2">The sequence shown here is derived from an EMBL/GenBank/DDBJ whole genome shotgun (WGS) entry which is preliminary data.</text>
</comment>
<evidence type="ECO:0000313" key="2">
    <source>
        <dbReference type="EMBL" id="GAG30618.1"/>
    </source>
</evidence>
<dbReference type="InterPro" id="IPR051919">
    <property type="entry name" value="W-dependent_AOR"/>
</dbReference>
<accession>X0X1V1</accession>
<feature type="domain" description="Aldehyde ferredoxin oxidoreductase N-terminal" evidence="1">
    <location>
        <begin position="1"/>
        <end position="175"/>
    </location>
</feature>
<dbReference type="AlphaFoldDB" id="X0X1V1"/>
<organism evidence="2">
    <name type="scientific">marine sediment metagenome</name>
    <dbReference type="NCBI Taxonomy" id="412755"/>
    <lineage>
        <taxon>unclassified sequences</taxon>
        <taxon>metagenomes</taxon>
        <taxon>ecological metagenomes</taxon>
    </lineage>
</organism>
<dbReference type="InterPro" id="IPR036021">
    <property type="entry name" value="Tungsten_al_ferr_oxy-like_C"/>
</dbReference>
<feature type="non-terminal residue" evidence="2">
    <location>
        <position position="244"/>
    </location>
</feature>
<evidence type="ECO:0000259" key="1">
    <source>
        <dbReference type="SMART" id="SM00790"/>
    </source>
</evidence>
<dbReference type="Gene3D" id="3.60.9.10">
    <property type="entry name" value="Aldehyde ferredoxin oxidoreductase, N-terminal domain"/>
    <property type="match status" value="1"/>
</dbReference>
<dbReference type="GO" id="GO:0016625">
    <property type="term" value="F:oxidoreductase activity, acting on the aldehyde or oxo group of donors, iron-sulfur protein as acceptor"/>
    <property type="evidence" value="ECO:0007669"/>
    <property type="project" value="InterPro"/>
</dbReference>
<proteinExistence type="predicted"/>
<feature type="non-terminal residue" evidence="2">
    <location>
        <position position="1"/>
    </location>
</feature>
<dbReference type="PANTHER" id="PTHR30038:SF0">
    <property type="entry name" value="TUNGSTEN-CONTAINING ALDEHYDE FERREDOXIN OXIDOREDUCTASE"/>
    <property type="match status" value="1"/>
</dbReference>
<dbReference type="GO" id="GO:0009055">
    <property type="term" value="F:electron transfer activity"/>
    <property type="evidence" value="ECO:0007669"/>
    <property type="project" value="InterPro"/>
</dbReference>
<dbReference type="InterPro" id="IPR036503">
    <property type="entry name" value="Ald_Fedxn_OxRdtase_N_sf"/>
</dbReference>
<dbReference type="SUPFAM" id="SSF56228">
    <property type="entry name" value="Aldehyde ferredoxin oxidoreductase, N-terminal domain"/>
    <property type="match status" value="1"/>
</dbReference>
<name>X0X1V1_9ZZZZ</name>